<comment type="caution">
    <text evidence="1">The sequence shown here is derived from an EMBL/GenBank/DDBJ whole genome shotgun (WGS) entry which is preliminary data.</text>
</comment>
<proteinExistence type="predicted"/>
<protein>
    <submittedName>
        <fullName evidence="1">Uncharacterized protein</fullName>
    </submittedName>
</protein>
<name>A0ABQ9ZIT5_9CRUS</name>
<dbReference type="Proteomes" id="UP001234178">
    <property type="component" value="Unassembled WGS sequence"/>
</dbReference>
<accession>A0ABQ9ZIT5</accession>
<dbReference type="EMBL" id="JAOYFB010000004">
    <property type="protein sequence ID" value="KAK4012821.1"/>
    <property type="molecule type" value="Genomic_DNA"/>
</dbReference>
<reference evidence="1 2" key="1">
    <citation type="journal article" date="2023" name="Nucleic Acids Res.">
        <title>The hologenome of Daphnia magna reveals possible DNA methylation and microbiome-mediated evolution of the host genome.</title>
        <authorList>
            <person name="Chaturvedi A."/>
            <person name="Li X."/>
            <person name="Dhandapani V."/>
            <person name="Marshall H."/>
            <person name="Kissane S."/>
            <person name="Cuenca-Cambronero M."/>
            <person name="Asole G."/>
            <person name="Calvet F."/>
            <person name="Ruiz-Romero M."/>
            <person name="Marangio P."/>
            <person name="Guigo R."/>
            <person name="Rago D."/>
            <person name="Mirbahai L."/>
            <person name="Eastwood N."/>
            <person name="Colbourne J.K."/>
            <person name="Zhou J."/>
            <person name="Mallon E."/>
            <person name="Orsini L."/>
        </authorList>
    </citation>
    <scope>NUCLEOTIDE SEQUENCE [LARGE SCALE GENOMIC DNA]</scope>
    <source>
        <strain evidence="1">LRV0_1</strain>
    </source>
</reference>
<evidence type="ECO:0000313" key="1">
    <source>
        <dbReference type="EMBL" id="KAK4012821.1"/>
    </source>
</evidence>
<organism evidence="1 2">
    <name type="scientific">Daphnia magna</name>
    <dbReference type="NCBI Taxonomy" id="35525"/>
    <lineage>
        <taxon>Eukaryota</taxon>
        <taxon>Metazoa</taxon>
        <taxon>Ecdysozoa</taxon>
        <taxon>Arthropoda</taxon>
        <taxon>Crustacea</taxon>
        <taxon>Branchiopoda</taxon>
        <taxon>Diplostraca</taxon>
        <taxon>Cladocera</taxon>
        <taxon>Anomopoda</taxon>
        <taxon>Daphniidae</taxon>
        <taxon>Daphnia</taxon>
    </lineage>
</organism>
<sequence length="68" mass="7957">MEDKGNVIRMYAATRRQRGGFELDVKMWKGLERKRQCALYGVRWLHVIRSCIMDAERKQVVASIAIAF</sequence>
<keyword evidence="2" id="KW-1185">Reference proteome</keyword>
<gene>
    <name evidence="1" type="ORF">OUZ56_025077</name>
</gene>
<evidence type="ECO:0000313" key="2">
    <source>
        <dbReference type="Proteomes" id="UP001234178"/>
    </source>
</evidence>